<dbReference type="InterPro" id="IPR025836">
    <property type="entry name" value="Zn_knuckle_CX2CX4HX4C"/>
</dbReference>
<organism evidence="3 4">
    <name type="scientific">Stephania cephalantha</name>
    <dbReference type="NCBI Taxonomy" id="152367"/>
    <lineage>
        <taxon>Eukaryota</taxon>
        <taxon>Viridiplantae</taxon>
        <taxon>Streptophyta</taxon>
        <taxon>Embryophyta</taxon>
        <taxon>Tracheophyta</taxon>
        <taxon>Spermatophyta</taxon>
        <taxon>Magnoliopsida</taxon>
        <taxon>Ranunculales</taxon>
        <taxon>Menispermaceae</taxon>
        <taxon>Menispermoideae</taxon>
        <taxon>Cissampelideae</taxon>
        <taxon>Stephania</taxon>
    </lineage>
</organism>
<gene>
    <name evidence="3" type="ORF">Scep_027742</name>
</gene>
<evidence type="ECO:0000313" key="4">
    <source>
        <dbReference type="Proteomes" id="UP001419268"/>
    </source>
</evidence>
<proteinExistence type="predicted"/>
<sequence>MTPMYEEVGVQLGNFIGRFVKYDSDNHKGNWRNFMRIRVSMPVFLPLKGAKKLKISPTISVMVEFKYERLPTFCFVCGLLGHDEQFCPKLFAVADPDKLPRKWGIWLKALTRGKDTNGEKWLREGIDHYRSTEKGGLNMVGSGADSNAMIMDFPNLGGAEDGNEGGAPCIDNSATDDSVLKNEDMEIAEDREKRKVVTKRDPVKEQNPFDSEAIKDLIPQNLFQQIY</sequence>
<reference evidence="3 4" key="1">
    <citation type="submission" date="2024-01" db="EMBL/GenBank/DDBJ databases">
        <title>Genome assemblies of Stephania.</title>
        <authorList>
            <person name="Yang L."/>
        </authorList>
    </citation>
    <scope>NUCLEOTIDE SEQUENCE [LARGE SCALE GENOMIC DNA]</scope>
    <source>
        <strain evidence="3">JXDWG</strain>
        <tissue evidence="3">Leaf</tissue>
    </source>
</reference>
<feature type="compositionally biased region" description="Basic and acidic residues" evidence="1">
    <location>
        <begin position="191"/>
        <end position="204"/>
    </location>
</feature>
<name>A0AAP0E8H9_9MAGN</name>
<dbReference type="PANTHER" id="PTHR31286:SF153">
    <property type="entry name" value="DUF4283 DOMAIN PROTEIN"/>
    <property type="match status" value="1"/>
</dbReference>
<dbReference type="AlphaFoldDB" id="A0AAP0E8H9"/>
<comment type="caution">
    <text evidence="3">The sequence shown here is derived from an EMBL/GenBank/DDBJ whole genome shotgun (WGS) entry which is preliminary data.</text>
</comment>
<dbReference type="InterPro" id="IPR040256">
    <property type="entry name" value="At4g02000-like"/>
</dbReference>
<protein>
    <recommendedName>
        <fullName evidence="2">Zinc knuckle CX2CX4HX4C domain-containing protein</fullName>
    </recommendedName>
</protein>
<keyword evidence="4" id="KW-1185">Reference proteome</keyword>
<accession>A0AAP0E8H9</accession>
<dbReference type="EMBL" id="JBBNAG010000012">
    <property type="protein sequence ID" value="KAK9088660.1"/>
    <property type="molecule type" value="Genomic_DNA"/>
</dbReference>
<evidence type="ECO:0000313" key="3">
    <source>
        <dbReference type="EMBL" id="KAK9088660.1"/>
    </source>
</evidence>
<evidence type="ECO:0000259" key="2">
    <source>
        <dbReference type="Pfam" id="PF14392"/>
    </source>
</evidence>
<dbReference type="PANTHER" id="PTHR31286">
    <property type="entry name" value="GLYCINE-RICH CELL WALL STRUCTURAL PROTEIN 1.8-LIKE"/>
    <property type="match status" value="1"/>
</dbReference>
<feature type="region of interest" description="Disordered" evidence="1">
    <location>
        <begin position="191"/>
        <end position="210"/>
    </location>
</feature>
<feature type="domain" description="Zinc knuckle CX2CX4HX4C" evidence="2">
    <location>
        <begin position="46"/>
        <end position="89"/>
    </location>
</feature>
<evidence type="ECO:0000256" key="1">
    <source>
        <dbReference type="SAM" id="MobiDB-lite"/>
    </source>
</evidence>
<dbReference type="Proteomes" id="UP001419268">
    <property type="component" value="Unassembled WGS sequence"/>
</dbReference>
<dbReference type="Pfam" id="PF14392">
    <property type="entry name" value="zf-CCHC_4"/>
    <property type="match status" value="1"/>
</dbReference>